<name>A0A815L2T5_9BILA</name>
<dbReference type="SUPFAM" id="SSF101478">
    <property type="entry name" value="ADP-ribosylglycohydrolase"/>
    <property type="match status" value="1"/>
</dbReference>
<evidence type="ECO:0000256" key="2">
    <source>
        <dbReference type="SAM" id="MobiDB-lite"/>
    </source>
</evidence>
<protein>
    <recommendedName>
        <fullName evidence="6">ADP-ribosylglycohydrolase</fullName>
    </recommendedName>
</protein>
<feature type="binding site" evidence="1">
    <location>
        <position position="324"/>
    </location>
    <ligand>
        <name>Mg(2+)</name>
        <dbReference type="ChEBI" id="CHEBI:18420"/>
        <label>1</label>
    </ligand>
</feature>
<proteinExistence type="predicted"/>
<evidence type="ECO:0000256" key="1">
    <source>
        <dbReference type="PIRSR" id="PIRSR605502-1"/>
    </source>
</evidence>
<dbReference type="EMBL" id="CAJOBH010002365">
    <property type="protein sequence ID" value="CAF3902809.1"/>
    <property type="molecule type" value="Genomic_DNA"/>
</dbReference>
<evidence type="ECO:0000313" key="5">
    <source>
        <dbReference type="Proteomes" id="UP000663855"/>
    </source>
</evidence>
<comment type="cofactor">
    <cofactor evidence="1">
        <name>Mg(2+)</name>
        <dbReference type="ChEBI" id="CHEBI:18420"/>
    </cofactor>
    <text evidence="1">Binds 2 magnesium ions per subunit.</text>
</comment>
<dbReference type="Proteomes" id="UP000663855">
    <property type="component" value="Unassembled WGS sequence"/>
</dbReference>
<dbReference type="PANTHER" id="PTHR16222:SF12">
    <property type="entry name" value="ADP-RIBOSYLGLYCOHYDROLASE-RELATED"/>
    <property type="match status" value="1"/>
</dbReference>
<accession>A0A815L2T5</accession>
<dbReference type="PANTHER" id="PTHR16222">
    <property type="entry name" value="ADP-RIBOSYLGLYCOHYDROLASE"/>
    <property type="match status" value="1"/>
</dbReference>
<comment type="caution">
    <text evidence="3">The sequence shown here is derived from an EMBL/GenBank/DDBJ whole genome shotgun (WGS) entry which is preliminary data.</text>
</comment>
<dbReference type="Proteomes" id="UP000681967">
    <property type="component" value="Unassembled WGS sequence"/>
</dbReference>
<dbReference type="Pfam" id="PF03747">
    <property type="entry name" value="ADP_ribosyl_GH"/>
    <property type="match status" value="1"/>
</dbReference>
<dbReference type="InterPro" id="IPR050792">
    <property type="entry name" value="ADP-ribosylglycohydrolase"/>
</dbReference>
<feature type="compositionally biased region" description="Basic residues" evidence="2">
    <location>
        <begin position="381"/>
        <end position="397"/>
    </location>
</feature>
<evidence type="ECO:0000313" key="3">
    <source>
        <dbReference type="EMBL" id="CAF1404414.1"/>
    </source>
</evidence>
<dbReference type="GO" id="GO:0046872">
    <property type="term" value="F:metal ion binding"/>
    <property type="evidence" value="ECO:0007669"/>
    <property type="project" value="UniProtKB-KW"/>
</dbReference>
<feature type="binding site" evidence="1">
    <location>
        <position position="325"/>
    </location>
    <ligand>
        <name>Mg(2+)</name>
        <dbReference type="ChEBI" id="CHEBI:18420"/>
        <label>1</label>
    </ligand>
</feature>
<dbReference type="EMBL" id="CAJNOV010010407">
    <property type="protein sequence ID" value="CAF1404414.1"/>
    <property type="molecule type" value="Genomic_DNA"/>
</dbReference>
<keyword evidence="1" id="KW-0479">Metal-binding</keyword>
<reference evidence="3" key="1">
    <citation type="submission" date="2021-02" db="EMBL/GenBank/DDBJ databases">
        <authorList>
            <person name="Nowell W R."/>
        </authorList>
    </citation>
    <scope>NUCLEOTIDE SEQUENCE</scope>
</reference>
<sequence length="492" mass="55971">MSTIQFPSPQNHILPHQIMFTYPQNSSGKPSSLKRVMGALFGLAVGDVLGVGVGFRSGDCFGHCPVTGIKKGGTQSLNPGQWTDNTSMCLCLASSFITKKSFDPYNQMVRYKWWFKKGFLSSTGQCFNINNATRQALDEFCRRQDTLKKAYHMNTDDEVDDLSLEKVRAIKKFNLKCGSTSTTGSGVLMYLAPIPLFYFRSPEYAVNYAGRSASLFQDNIKVLDACRYYAALIVAAIRGEKKEILLDNHFYEDHRSWFGAKEIHPEILRITQGSYKRPRGYEDGIRGKGYIVDTLEAALWVFCYDNNSFEKGFSDAVRLGENNDTTAIIYGQLAGAYYGYQQIPECWLRQLYASSLIACVGHWLHLLGQEQSPTEQESPKLRPKKSIPTKNHQRNHQKVNDITLASNETQSTSKLSNNSLLIDIPYTRTPHAEIPNNHHVTTTDNSQFRYPYSDSILNTDFNRYQYMERPLGHNYNGSSYYPTIYSPYRHYL</sequence>
<dbReference type="InterPro" id="IPR036705">
    <property type="entry name" value="Ribosyl_crysJ1_sf"/>
</dbReference>
<dbReference type="AlphaFoldDB" id="A0A815L2T5"/>
<dbReference type="Gene3D" id="1.10.4080.10">
    <property type="entry name" value="ADP-ribosylation/Crystallin J1"/>
    <property type="match status" value="1"/>
</dbReference>
<keyword evidence="1" id="KW-0460">Magnesium</keyword>
<feature type="binding site" evidence="1">
    <location>
        <position position="83"/>
    </location>
    <ligand>
        <name>Mg(2+)</name>
        <dbReference type="ChEBI" id="CHEBI:18420"/>
        <label>1</label>
    </ligand>
</feature>
<evidence type="ECO:0008006" key="6">
    <source>
        <dbReference type="Google" id="ProtNLM"/>
    </source>
</evidence>
<organism evidence="3 5">
    <name type="scientific">Rotaria magnacalcarata</name>
    <dbReference type="NCBI Taxonomy" id="392030"/>
    <lineage>
        <taxon>Eukaryota</taxon>
        <taxon>Metazoa</taxon>
        <taxon>Spiralia</taxon>
        <taxon>Gnathifera</taxon>
        <taxon>Rotifera</taxon>
        <taxon>Eurotatoria</taxon>
        <taxon>Bdelloidea</taxon>
        <taxon>Philodinida</taxon>
        <taxon>Philodinidae</taxon>
        <taxon>Rotaria</taxon>
    </lineage>
</organism>
<dbReference type="InterPro" id="IPR005502">
    <property type="entry name" value="Ribosyl_crysJ1"/>
</dbReference>
<feature type="region of interest" description="Disordered" evidence="2">
    <location>
        <begin position="371"/>
        <end position="411"/>
    </location>
</feature>
<feature type="binding site" evidence="1">
    <location>
        <position position="84"/>
    </location>
    <ligand>
        <name>Mg(2+)</name>
        <dbReference type="ChEBI" id="CHEBI:18420"/>
        <label>1</label>
    </ligand>
</feature>
<gene>
    <name evidence="4" type="ORF">BYL167_LOCUS8557</name>
    <name evidence="3" type="ORF">CJN711_LOCUS22141</name>
</gene>
<evidence type="ECO:0000313" key="4">
    <source>
        <dbReference type="EMBL" id="CAF3902809.1"/>
    </source>
</evidence>